<reference evidence="2" key="1">
    <citation type="submission" date="2012-02" db="EMBL/GenBank/DDBJ databases">
        <title>The complete genome of Echinicola vietnamensis DSM 17526.</title>
        <authorList>
            <person name="Lucas S."/>
            <person name="Copeland A."/>
            <person name="Lapidus A."/>
            <person name="Glavina del Rio T."/>
            <person name="Dalin E."/>
            <person name="Tice H."/>
            <person name="Bruce D."/>
            <person name="Goodwin L."/>
            <person name="Pitluck S."/>
            <person name="Peters L."/>
            <person name="Ovchinnikova G."/>
            <person name="Teshima H."/>
            <person name="Kyrpides N."/>
            <person name="Mavromatis K."/>
            <person name="Ivanova N."/>
            <person name="Brettin T."/>
            <person name="Detter J.C."/>
            <person name="Han C."/>
            <person name="Larimer F."/>
            <person name="Land M."/>
            <person name="Hauser L."/>
            <person name="Markowitz V."/>
            <person name="Cheng J.-F."/>
            <person name="Hugenholtz P."/>
            <person name="Woyke T."/>
            <person name="Wu D."/>
            <person name="Brambilla E."/>
            <person name="Klenk H.-P."/>
            <person name="Eisen J.A."/>
        </authorList>
    </citation>
    <scope>NUCLEOTIDE SEQUENCE [LARGE SCALE GENOMIC DNA]</scope>
    <source>
        <strain evidence="2">DSM 17526 / LMG 23754 / KMM 6221</strain>
    </source>
</reference>
<dbReference type="Proteomes" id="UP000010796">
    <property type="component" value="Chromosome"/>
</dbReference>
<protein>
    <submittedName>
        <fullName evidence="1">Uncharacterized protein</fullName>
    </submittedName>
</protein>
<dbReference type="AlphaFoldDB" id="L0G428"/>
<evidence type="ECO:0000313" key="1">
    <source>
        <dbReference type="EMBL" id="AGA80292.1"/>
    </source>
</evidence>
<organism evidence="1 2">
    <name type="scientific">Echinicola vietnamensis (strain DSM 17526 / LMG 23754 / KMM 6221)</name>
    <dbReference type="NCBI Taxonomy" id="926556"/>
    <lineage>
        <taxon>Bacteria</taxon>
        <taxon>Pseudomonadati</taxon>
        <taxon>Bacteroidota</taxon>
        <taxon>Cytophagia</taxon>
        <taxon>Cytophagales</taxon>
        <taxon>Cyclobacteriaceae</taxon>
        <taxon>Echinicola</taxon>
    </lineage>
</organism>
<proteinExistence type="predicted"/>
<dbReference type="HOGENOM" id="CLU_3288652_0_0_10"/>
<name>L0G428_ECHVK</name>
<dbReference type="EMBL" id="CP003346">
    <property type="protein sequence ID" value="AGA80292.1"/>
    <property type="molecule type" value="Genomic_DNA"/>
</dbReference>
<dbReference type="KEGG" id="evi:Echvi_4085"/>
<gene>
    <name evidence="1" type="ordered locus">Echvi_4085</name>
</gene>
<keyword evidence="2" id="KW-1185">Reference proteome</keyword>
<accession>L0G428</accession>
<sequence length="40" mass="4339">MVPTALPNRLAAISHKSKVLWGANNCNHSTNIAKIIPKTK</sequence>
<evidence type="ECO:0000313" key="2">
    <source>
        <dbReference type="Proteomes" id="UP000010796"/>
    </source>
</evidence>